<dbReference type="PROSITE" id="PS51063">
    <property type="entry name" value="HTH_CRP_2"/>
    <property type="match status" value="1"/>
</dbReference>
<dbReference type="InterPro" id="IPR000595">
    <property type="entry name" value="cNMP-bd_dom"/>
</dbReference>
<protein>
    <submittedName>
        <fullName evidence="5">Crp/Fnr family transcriptional regulator</fullName>
    </submittedName>
</protein>
<evidence type="ECO:0000256" key="3">
    <source>
        <dbReference type="ARBA" id="ARBA00023163"/>
    </source>
</evidence>
<dbReference type="Proteomes" id="UP001055580">
    <property type="component" value="Chromosome"/>
</dbReference>
<reference evidence="5" key="1">
    <citation type="submission" date="2022-05" db="EMBL/GenBank/DDBJ databases">
        <title>Sphingomonas sp. strain RMG20 Genome sequencing and assembly.</title>
        <authorList>
            <person name="Kim I."/>
        </authorList>
    </citation>
    <scope>NUCLEOTIDE SEQUENCE</scope>
    <source>
        <strain evidence="5">RMG20</strain>
    </source>
</reference>
<dbReference type="InterPro" id="IPR014710">
    <property type="entry name" value="RmlC-like_jellyroll"/>
</dbReference>
<proteinExistence type="predicted"/>
<dbReference type="SUPFAM" id="SSF51206">
    <property type="entry name" value="cAMP-binding domain-like"/>
    <property type="match status" value="1"/>
</dbReference>
<evidence type="ECO:0000259" key="4">
    <source>
        <dbReference type="PROSITE" id="PS51063"/>
    </source>
</evidence>
<keyword evidence="6" id="KW-1185">Reference proteome</keyword>
<dbReference type="Pfam" id="PF00027">
    <property type="entry name" value="cNMP_binding"/>
    <property type="match status" value="1"/>
</dbReference>
<feature type="domain" description="HTH crp-type" evidence="4">
    <location>
        <begin position="145"/>
        <end position="219"/>
    </location>
</feature>
<evidence type="ECO:0000256" key="1">
    <source>
        <dbReference type="ARBA" id="ARBA00023015"/>
    </source>
</evidence>
<dbReference type="SMART" id="SM00419">
    <property type="entry name" value="HTH_CRP"/>
    <property type="match status" value="1"/>
</dbReference>
<organism evidence="5 6">
    <name type="scientific">Sphingomonas donggukensis</name>
    <dbReference type="NCBI Taxonomy" id="2949093"/>
    <lineage>
        <taxon>Bacteria</taxon>
        <taxon>Pseudomonadati</taxon>
        <taxon>Pseudomonadota</taxon>
        <taxon>Alphaproteobacteria</taxon>
        <taxon>Sphingomonadales</taxon>
        <taxon>Sphingomonadaceae</taxon>
        <taxon>Sphingomonas</taxon>
    </lineage>
</organism>
<dbReference type="InterPro" id="IPR018490">
    <property type="entry name" value="cNMP-bd_dom_sf"/>
</dbReference>
<keyword evidence="2" id="KW-0238">DNA-binding</keyword>
<keyword evidence="1" id="KW-0805">Transcription regulation</keyword>
<dbReference type="InterPro" id="IPR036388">
    <property type="entry name" value="WH-like_DNA-bd_sf"/>
</dbReference>
<evidence type="ECO:0000256" key="2">
    <source>
        <dbReference type="ARBA" id="ARBA00023125"/>
    </source>
</evidence>
<dbReference type="SUPFAM" id="SSF46785">
    <property type="entry name" value="Winged helix' DNA-binding domain"/>
    <property type="match status" value="1"/>
</dbReference>
<dbReference type="InterPro" id="IPR012318">
    <property type="entry name" value="HTH_CRP"/>
</dbReference>
<dbReference type="Gene3D" id="2.60.120.10">
    <property type="entry name" value="Jelly Rolls"/>
    <property type="match status" value="1"/>
</dbReference>
<sequence>MLTDLFLCGRRRGELSDVEKRALEGAATEVRAIPARTRIVERGERLRASTLLLEGWMCRYVDSRDGQRQIVALQVPGDFVDLHGFPLERLDHDVGTLSACRVATVPHDRLFRIVVEFPHLARLLWFSTLLDAAMHREWIFRIGRLSALGRVAHLLCELHERLRVVGLVKDGSFDFPLTQQDIGEACGLTSVHANRTIGRLRNDGLVTIAHRRVTIHDFAGLARVAEFEGGYLYLDDGSQGD</sequence>
<name>A0ABY4TVW2_9SPHN</name>
<evidence type="ECO:0000313" key="6">
    <source>
        <dbReference type="Proteomes" id="UP001055580"/>
    </source>
</evidence>
<dbReference type="EMBL" id="CP098401">
    <property type="protein sequence ID" value="URW76545.1"/>
    <property type="molecule type" value="Genomic_DNA"/>
</dbReference>
<dbReference type="Gene3D" id="1.10.10.10">
    <property type="entry name" value="Winged helix-like DNA-binding domain superfamily/Winged helix DNA-binding domain"/>
    <property type="match status" value="1"/>
</dbReference>
<dbReference type="InterPro" id="IPR036390">
    <property type="entry name" value="WH_DNA-bd_sf"/>
</dbReference>
<dbReference type="Pfam" id="PF13545">
    <property type="entry name" value="HTH_Crp_2"/>
    <property type="match status" value="1"/>
</dbReference>
<accession>A0ABY4TVW2</accession>
<dbReference type="RefSeq" id="WP_250753999.1">
    <property type="nucleotide sequence ID" value="NZ_CP098401.1"/>
</dbReference>
<dbReference type="CDD" id="cd00038">
    <property type="entry name" value="CAP_ED"/>
    <property type="match status" value="1"/>
</dbReference>
<keyword evidence="3" id="KW-0804">Transcription</keyword>
<evidence type="ECO:0000313" key="5">
    <source>
        <dbReference type="EMBL" id="URW76545.1"/>
    </source>
</evidence>
<gene>
    <name evidence="5" type="ORF">M9980_04835</name>
</gene>